<protein>
    <recommendedName>
        <fullName evidence="4 14">Dol-P-Man:Man(5)GlcNAc(2)-PP-Dol alpha-1,3-mannosyltransferase</fullName>
        <ecNumber evidence="3 14">2.4.1.258</ecNumber>
    </recommendedName>
    <alternativeName>
        <fullName evidence="14">Dol-P-Man-dependent alpha(1-3)-mannosyltransferase</fullName>
    </alternativeName>
</protein>
<evidence type="ECO:0000313" key="15">
    <source>
        <dbReference type="EMBL" id="ORX56249.1"/>
    </source>
</evidence>
<evidence type="ECO:0000256" key="1">
    <source>
        <dbReference type="ARBA" id="ARBA00004477"/>
    </source>
</evidence>
<reference evidence="15 16" key="1">
    <citation type="submission" date="2016-07" db="EMBL/GenBank/DDBJ databases">
        <title>Pervasive Adenine N6-methylation of Active Genes in Fungi.</title>
        <authorList>
            <consortium name="DOE Joint Genome Institute"/>
            <person name="Mondo S.J."/>
            <person name="Dannebaum R.O."/>
            <person name="Kuo R.C."/>
            <person name="Labutti K."/>
            <person name="Haridas S."/>
            <person name="Kuo A."/>
            <person name="Salamov A."/>
            <person name="Ahrendt S.R."/>
            <person name="Lipzen A."/>
            <person name="Sullivan W."/>
            <person name="Andreopoulos W.B."/>
            <person name="Clum A."/>
            <person name="Lindquist E."/>
            <person name="Daum C."/>
            <person name="Ramamoorthy G.K."/>
            <person name="Gryganskyi A."/>
            <person name="Culley D."/>
            <person name="Magnuson J.K."/>
            <person name="James T.Y."/>
            <person name="O'Malley M.A."/>
            <person name="Stajich J.E."/>
            <person name="Spatafora J.W."/>
            <person name="Visel A."/>
            <person name="Grigoriev I.V."/>
        </authorList>
    </citation>
    <scope>NUCLEOTIDE SEQUENCE [LARGE SCALE GENOMIC DNA]</scope>
    <source>
        <strain evidence="15 16">NRRL 3301</strain>
    </source>
</reference>
<dbReference type="Pfam" id="PF05208">
    <property type="entry name" value="ALG3"/>
    <property type="match status" value="1"/>
</dbReference>
<evidence type="ECO:0000256" key="13">
    <source>
        <dbReference type="ARBA" id="ARBA00093457"/>
    </source>
</evidence>
<dbReference type="AlphaFoldDB" id="A0A1X2GKW8"/>
<keyword evidence="8 14" id="KW-0256">Endoplasmic reticulum</keyword>
<gene>
    <name evidence="15" type="ORF">DM01DRAFT_1382525</name>
</gene>
<evidence type="ECO:0000256" key="12">
    <source>
        <dbReference type="ARBA" id="ARBA00049506"/>
    </source>
</evidence>
<dbReference type="EMBL" id="MCGT01000010">
    <property type="protein sequence ID" value="ORX56249.1"/>
    <property type="molecule type" value="Genomic_DNA"/>
</dbReference>
<comment type="catalytic activity">
    <reaction evidence="12 14">
        <text>an alpha-D-Man-(1-&gt;2)-alpha-D-Man-(1-&gt;2)-alpha-D-Man-(1-&gt;3)-[alpha-D-Man-(1-&gt;6)]-beta-D-Man-(1-&gt;4)-beta-D-GlcNAc-(1-&gt;4)-alpha-D-GlcNAc-diphospho-di-trans,poly-cis-dolichol + a di-trans,poly-cis-dolichyl beta-D-mannosyl phosphate = an alpha-D-Man-(1-&gt;2)-alpha-D-Man-(1-&gt;2)-alpha-D-Man-(1-&gt;3)-[alpha-D-Man-(1-&gt;3)-alpha-D-Man-(1-&gt;6)]-beta-D-Man-(1-&gt;4)-beta-D-GlcNAc-(1-&gt;4)-alpha-D-GlcNAc-diphospho-di-trans,poly-cis-dolichol + a di-trans,poly-cis-dolichyl phosphate + H(+)</text>
        <dbReference type="Rhea" id="RHEA:29527"/>
        <dbReference type="Rhea" id="RHEA-COMP:19498"/>
        <dbReference type="Rhea" id="RHEA-COMP:19501"/>
        <dbReference type="Rhea" id="RHEA-COMP:19516"/>
        <dbReference type="Rhea" id="RHEA-COMP:19517"/>
        <dbReference type="ChEBI" id="CHEBI:15378"/>
        <dbReference type="ChEBI" id="CHEBI:57683"/>
        <dbReference type="ChEBI" id="CHEBI:58211"/>
        <dbReference type="ChEBI" id="CHEBI:132515"/>
        <dbReference type="ChEBI" id="CHEBI:132516"/>
        <dbReference type="EC" id="2.4.1.258"/>
    </reaction>
    <physiologicalReaction direction="left-to-right" evidence="12 14">
        <dbReference type="Rhea" id="RHEA:29528"/>
    </physiologicalReaction>
</comment>
<keyword evidence="9 14" id="KW-1133">Transmembrane helix</keyword>
<organism evidence="15 16">
    <name type="scientific">Hesseltinella vesiculosa</name>
    <dbReference type="NCBI Taxonomy" id="101127"/>
    <lineage>
        <taxon>Eukaryota</taxon>
        <taxon>Fungi</taxon>
        <taxon>Fungi incertae sedis</taxon>
        <taxon>Mucoromycota</taxon>
        <taxon>Mucoromycotina</taxon>
        <taxon>Mucoromycetes</taxon>
        <taxon>Mucorales</taxon>
        <taxon>Cunninghamellaceae</taxon>
        <taxon>Hesseltinella</taxon>
    </lineage>
</organism>
<evidence type="ECO:0000256" key="5">
    <source>
        <dbReference type="ARBA" id="ARBA00022676"/>
    </source>
</evidence>
<feature type="transmembrane region" description="Helical" evidence="14">
    <location>
        <begin position="176"/>
        <end position="193"/>
    </location>
</feature>
<feature type="transmembrane region" description="Helical" evidence="14">
    <location>
        <begin position="199"/>
        <end position="222"/>
    </location>
</feature>
<keyword evidence="7 14" id="KW-0812">Transmembrane</keyword>
<keyword evidence="16" id="KW-1185">Reference proteome</keyword>
<evidence type="ECO:0000256" key="14">
    <source>
        <dbReference type="RuleBase" id="RU364047"/>
    </source>
</evidence>
<dbReference type="InterPro" id="IPR007873">
    <property type="entry name" value="Glycosyltransferase_ALG3"/>
</dbReference>
<evidence type="ECO:0000256" key="3">
    <source>
        <dbReference type="ARBA" id="ARBA00011964"/>
    </source>
</evidence>
<feature type="non-terminal residue" evidence="15">
    <location>
        <position position="415"/>
    </location>
</feature>
<evidence type="ECO:0000256" key="6">
    <source>
        <dbReference type="ARBA" id="ARBA00022679"/>
    </source>
</evidence>
<evidence type="ECO:0000313" key="16">
    <source>
        <dbReference type="Proteomes" id="UP000242146"/>
    </source>
</evidence>
<dbReference type="UniPathway" id="UPA00378"/>
<dbReference type="GO" id="GO:0052925">
    <property type="term" value="F:dol-P-Man:Man(5)GlcNAc(2)-PP-Dol alpha-1,3-mannosyltransferase activity"/>
    <property type="evidence" value="ECO:0007669"/>
    <property type="project" value="UniProtKB-EC"/>
</dbReference>
<dbReference type="EC" id="2.4.1.258" evidence="3 14"/>
<comment type="subcellular location">
    <subcellularLocation>
        <location evidence="1 14">Endoplasmic reticulum membrane</location>
        <topology evidence="1 14">Multi-pass membrane protein</topology>
    </subcellularLocation>
</comment>
<dbReference type="GO" id="GO:0005789">
    <property type="term" value="C:endoplasmic reticulum membrane"/>
    <property type="evidence" value="ECO:0007669"/>
    <property type="project" value="UniProtKB-SubCell"/>
</dbReference>
<evidence type="ECO:0000256" key="9">
    <source>
        <dbReference type="ARBA" id="ARBA00022989"/>
    </source>
</evidence>
<dbReference type="PANTHER" id="PTHR12646">
    <property type="entry name" value="NOT56 - RELATED"/>
    <property type="match status" value="1"/>
</dbReference>
<keyword evidence="5 14" id="KW-0328">Glycosyltransferase</keyword>
<name>A0A1X2GKW8_9FUNG</name>
<dbReference type="STRING" id="101127.A0A1X2GKW8"/>
<comment type="function">
    <text evidence="11 14">Dol-P-Man:Man(5)GlcNAc(2)-PP-Dol alpha-1,3-mannosyltransferase that operates in the biosynthetic pathway of dolichol-linked oligosaccharides, the glycan precursors employed in protein asparagine (N)-glycosylation. The assembly of dolichol-linked oligosaccharides begins on the cytosolic side of the endoplasmic reticulum membrane and finishes in its lumen. The sequential addition of sugars to dolichol pyrophosphate produces dolichol-linked oligosaccharides containing fourteen sugars, including two GlcNAcs, nine mannoses and three glucoses. Once assembled, the oligosaccharide is transferred from the lipid to nascent proteins by oligosaccharyltransferases. In the lumen of the endoplasmic reticulum, adds the first dolichyl beta-D-mannosyl phosphate derived mannose in an alpha-1,3 linkage to Man(5)GlcNAc(2)-PP-dolichol to produce Man(6)GlcNAc(2)-PP-dolichol.</text>
</comment>
<evidence type="ECO:0000256" key="8">
    <source>
        <dbReference type="ARBA" id="ARBA00022824"/>
    </source>
</evidence>
<sequence>MARSSARKRGATSSVSSTNAKPLGVKDLFIIPARLFLDPQYTWLLVTLTLLGETVLNLVIIHRVPYTEIDWKAYMQQVATFLQGERDYNNIRGDTGPLVYPAGFLYIYSALYYLTNRGTNIRVAQYVFAGLYVVTQWIVFRIYSHSKKMPPYVILLLCASKRLHSIYVLRLFNDPFAMLFLYASILILLQRRWTLSCVLFSLAVSVKMNILLFFPGFALILWMSLGAWATMARLVFMAGIQVLVALPFDPTAYLHRAFEFSRVFEYQWTVNWRMVDEKTFLSPGFAQLLLAGHASLLLLFLTKDWCKKQGGMIHAFIAGFQGKCISLTADDMIVILFASNLIGMAFARSLHYQFYSWYYHTLPYLIFQSVWVEGQLASYRMFFRTFLMATFESCWLTFPSTESSCWTLFACHIII</sequence>
<feature type="transmembrane region" description="Helical" evidence="14">
    <location>
        <begin position="333"/>
        <end position="351"/>
    </location>
</feature>
<dbReference type="GO" id="GO:0018279">
    <property type="term" value="P:protein N-linked glycosylation via asparagine"/>
    <property type="evidence" value="ECO:0007669"/>
    <property type="project" value="EnsemblFungi"/>
</dbReference>
<comment type="similarity">
    <text evidence="13">Belongs to the glycosyltransferase ALG3 family.</text>
</comment>
<feature type="transmembrane region" description="Helical" evidence="14">
    <location>
        <begin position="357"/>
        <end position="374"/>
    </location>
</feature>
<accession>A0A1X2GKW8</accession>
<dbReference type="Proteomes" id="UP000242146">
    <property type="component" value="Unassembled WGS sequence"/>
</dbReference>
<comment type="caution">
    <text evidence="15">The sequence shown here is derived from an EMBL/GenBank/DDBJ whole genome shotgun (WGS) entry which is preliminary data.</text>
</comment>
<dbReference type="GO" id="GO:0006488">
    <property type="term" value="P:dolichol-linked oligosaccharide biosynthetic process"/>
    <property type="evidence" value="ECO:0007669"/>
    <property type="project" value="EnsemblFungi"/>
</dbReference>
<evidence type="ECO:0000256" key="4">
    <source>
        <dbReference type="ARBA" id="ARBA00015561"/>
    </source>
</evidence>
<evidence type="ECO:0000256" key="7">
    <source>
        <dbReference type="ARBA" id="ARBA00022692"/>
    </source>
</evidence>
<dbReference type="PANTHER" id="PTHR12646:SF0">
    <property type="entry name" value="DOL-P-MAN:MAN(5)GLCNAC(2)-PP-DOL ALPHA-1,3-MANNOSYLTRANSFERASE"/>
    <property type="match status" value="1"/>
</dbReference>
<feature type="transmembrane region" description="Helical" evidence="14">
    <location>
        <begin position="41"/>
        <end position="61"/>
    </location>
</feature>
<evidence type="ECO:0000256" key="2">
    <source>
        <dbReference type="ARBA" id="ARBA00004922"/>
    </source>
</evidence>
<dbReference type="OrthoDB" id="20028at2759"/>
<feature type="transmembrane region" description="Helical" evidence="14">
    <location>
        <begin position="280"/>
        <end position="302"/>
    </location>
</feature>
<proteinExistence type="inferred from homology"/>
<comment type="pathway">
    <text evidence="2 14">Protein modification; protein glycosylation.</text>
</comment>
<keyword evidence="10 14" id="KW-0472">Membrane</keyword>
<keyword evidence="6 14" id="KW-0808">Transferase</keyword>
<feature type="transmembrane region" description="Helical" evidence="14">
    <location>
        <begin position="98"/>
        <end position="114"/>
    </location>
</feature>
<evidence type="ECO:0000256" key="11">
    <source>
        <dbReference type="ARBA" id="ARBA00044743"/>
    </source>
</evidence>
<feature type="transmembrane region" description="Helical" evidence="14">
    <location>
        <begin position="126"/>
        <end position="143"/>
    </location>
</feature>
<evidence type="ECO:0000256" key="10">
    <source>
        <dbReference type="ARBA" id="ARBA00023136"/>
    </source>
</evidence>